<dbReference type="EMBL" id="JAAHFQ010000778">
    <property type="protein sequence ID" value="NER31303.1"/>
    <property type="molecule type" value="Genomic_DNA"/>
</dbReference>
<dbReference type="AlphaFoldDB" id="A0A6B3NHZ9"/>
<dbReference type="PROSITE" id="PS51841">
    <property type="entry name" value="LTD"/>
    <property type="match status" value="1"/>
</dbReference>
<protein>
    <submittedName>
        <fullName evidence="2">Lamin tail domain-containing protein</fullName>
    </submittedName>
</protein>
<comment type="caution">
    <text evidence="2">The sequence shown here is derived from an EMBL/GenBank/DDBJ whole genome shotgun (WGS) entry which is preliminary data.</text>
</comment>
<dbReference type="SUPFAM" id="SSF74853">
    <property type="entry name" value="Lamin A/C globular tail domain"/>
    <property type="match status" value="1"/>
</dbReference>
<gene>
    <name evidence="2" type="ORF">F6J89_27705</name>
</gene>
<evidence type="ECO:0000313" key="2">
    <source>
        <dbReference type="EMBL" id="NER31303.1"/>
    </source>
</evidence>
<dbReference type="InterPro" id="IPR036415">
    <property type="entry name" value="Lamin_tail_dom_sf"/>
</dbReference>
<reference evidence="2" key="1">
    <citation type="submission" date="2019-11" db="EMBL/GenBank/DDBJ databases">
        <title>Genomic insights into an expanded diversity of filamentous marine cyanobacteria reveals the extraordinary biosynthetic potential of Moorea and Okeania.</title>
        <authorList>
            <person name="Ferreira Leao T."/>
            <person name="Wang M."/>
            <person name="Moss N."/>
            <person name="Da Silva R."/>
            <person name="Sanders J."/>
            <person name="Nurk S."/>
            <person name="Gurevich A."/>
            <person name="Humphrey G."/>
            <person name="Reher R."/>
            <person name="Zhu Q."/>
            <person name="Belda-Ferre P."/>
            <person name="Glukhov E."/>
            <person name="Rex R."/>
            <person name="Dorrestein P.C."/>
            <person name="Knight R."/>
            <person name="Pevzner P."/>
            <person name="Gerwick W.H."/>
            <person name="Gerwick L."/>
        </authorList>
    </citation>
    <scope>NUCLEOTIDE SEQUENCE</scope>
    <source>
        <strain evidence="2">SIO1C4</strain>
    </source>
</reference>
<name>A0A6B3NHZ9_9CYAN</name>
<sequence length="99" mass="10613">MVNPKNPEGGREFVQIVNISGQTASLSGWQVVAPNGTTFELADIQIAPGDIFKFIIPGNGGILRNKAGTIKLRTPEGVIAQNCQYTTEQGRQEGIAILF</sequence>
<accession>A0A6B3NHZ9</accession>
<proteinExistence type="predicted"/>
<dbReference type="InterPro" id="IPR001322">
    <property type="entry name" value="Lamin_tail_dom"/>
</dbReference>
<organism evidence="2">
    <name type="scientific">Symploca sp. SIO1C4</name>
    <dbReference type="NCBI Taxonomy" id="2607765"/>
    <lineage>
        <taxon>Bacteria</taxon>
        <taxon>Bacillati</taxon>
        <taxon>Cyanobacteriota</taxon>
        <taxon>Cyanophyceae</taxon>
        <taxon>Coleofasciculales</taxon>
        <taxon>Coleofasciculaceae</taxon>
        <taxon>Symploca</taxon>
    </lineage>
</organism>
<evidence type="ECO:0000259" key="1">
    <source>
        <dbReference type="PROSITE" id="PS51841"/>
    </source>
</evidence>
<feature type="domain" description="LTD" evidence="1">
    <location>
        <begin position="1"/>
        <end position="87"/>
    </location>
</feature>